<protein>
    <recommendedName>
        <fullName evidence="1">T6SS Phospholipase effector Tle1-like catalytic domain-containing protein</fullName>
    </recommendedName>
</protein>
<comment type="caution">
    <text evidence="2">The sequence shown here is derived from an EMBL/GenBank/DDBJ whole genome shotgun (WGS) entry which is preliminary data.</text>
</comment>
<dbReference type="InterPro" id="IPR018712">
    <property type="entry name" value="Tle1-like_cat"/>
</dbReference>
<keyword evidence="3" id="KW-1185">Reference proteome</keyword>
<dbReference type="Proteomes" id="UP001222325">
    <property type="component" value="Unassembled WGS sequence"/>
</dbReference>
<dbReference type="EMBL" id="JARJCN010000002">
    <property type="protein sequence ID" value="KAJ7103571.1"/>
    <property type="molecule type" value="Genomic_DNA"/>
</dbReference>
<evidence type="ECO:0000259" key="1">
    <source>
        <dbReference type="Pfam" id="PF09994"/>
    </source>
</evidence>
<organism evidence="2 3">
    <name type="scientific">Mycena belliarum</name>
    <dbReference type="NCBI Taxonomy" id="1033014"/>
    <lineage>
        <taxon>Eukaryota</taxon>
        <taxon>Fungi</taxon>
        <taxon>Dikarya</taxon>
        <taxon>Basidiomycota</taxon>
        <taxon>Agaricomycotina</taxon>
        <taxon>Agaricomycetes</taxon>
        <taxon>Agaricomycetidae</taxon>
        <taxon>Agaricales</taxon>
        <taxon>Marasmiineae</taxon>
        <taxon>Mycenaceae</taxon>
        <taxon>Mycena</taxon>
    </lineage>
</organism>
<dbReference type="Pfam" id="PF09994">
    <property type="entry name" value="T6SS_Tle1-like_cat"/>
    <property type="match status" value="1"/>
</dbReference>
<proteinExistence type="predicted"/>
<name>A0AAD6UHW1_9AGAR</name>
<evidence type="ECO:0000313" key="3">
    <source>
        <dbReference type="Proteomes" id="UP001222325"/>
    </source>
</evidence>
<gene>
    <name evidence="2" type="ORF">B0H15DRAFT_221043</name>
</gene>
<dbReference type="PANTHER" id="PTHR33840">
    <property type="match status" value="1"/>
</dbReference>
<dbReference type="SUPFAM" id="SSF53474">
    <property type="entry name" value="alpha/beta-Hydrolases"/>
    <property type="match status" value="1"/>
</dbReference>
<feature type="domain" description="T6SS Phospholipase effector Tle1-like catalytic" evidence="1">
    <location>
        <begin position="21"/>
        <end position="301"/>
    </location>
</feature>
<accession>A0AAD6UHW1</accession>
<dbReference type="InterPro" id="IPR029058">
    <property type="entry name" value="AB_hydrolase_fold"/>
</dbReference>
<dbReference type="PANTHER" id="PTHR33840:SF1">
    <property type="entry name" value="TLE1 PHOSPHOLIPASE DOMAIN-CONTAINING PROTEIN"/>
    <property type="match status" value="1"/>
</dbReference>
<reference evidence="2" key="1">
    <citation type="submission" date="2023-03" db="EMBL/GenBank/DDBJ databases">
        <title>Massive genome expansion in bonnet fungi (Mycena s.s.) driven by repeated elements and novel gene families across ecological guilds.</title>
        <authorList>
            <consortium name="Lawrence Berkeley National Laboratory"/>
            <person name="Harder C.B."/>
            <person name="Miyauchi S."/>
            <person name="Viragh M."/>
            <person name="Kuo A."/>
            <person name="Thoen E."/>
            <person name="Andreopoulos B."/>
            <person name="Lu D."/>
            <person name="Skrede I."/>
            <person name="Drula E."/>
            <person name="Henrissat B."/>
            <person name="Morin E."/>
            <person name="Kohler A."/>
            <person name="Barry K."/>
            <person name="LaButti K."/>
            <person name="Morin E."/>
            <person name="Salamov A."/>
            <person name="Lipzen A."/>
            <person name="Mereny Z."/>
            <person name="Hegedus B."/>
            <person name="Baldrian P."/>
            <person name="Stursova M."/>
            <person name="Weitz H."/>
            <person name="Taylor A."/>
            <person name="Grigoriev I.V."/>
            <person name="Nagy L.G."/>
            <person name="Martin F."/>
            <person name="Kauserud H."/>
        </authorList>
    </citation>
    <scope>NUCLEOTIDE SEQUENCE</scope>
    <source>
        <strain evidence="2">CBHHK173m</strain>
    </source>
</reference>
<dbReference type="AlphaFoldDB" id="A0AAD6UHW1"/>
<sequence>MSHSRDLPNSSIPHALTRVKKRIIVCCDGTWQDGVSTANRQSYTNILRLARTINHEDSRFQPALPQIVFYQSGIGSDKSLYSEYIVGTTGATLADKVEECYGFISSNYYPGDEIFLFGFSRGAYTARMVAMFIGEIGVLDRTDMDHFAGIFLAYQKLGKSKDEQEIRRLKEELAPWTGPESPGKRRADSDNDSFSIKFVGVYETVGSLGLPEEITLRSPSIRDIFGFPNTILGSHIQYAYQALALNEPRADFNCCKFEQSAAGLSKGQVLRQCWFTGCHSDVGGGYKEHDLADLTLFWMAANVQEHLSLDYTYLGSLPHPSAQWGTQPPHNPATRIFALAHQIQRTLPSSLYPNLATDLSEHPELVAPLLPLEDALRRHWTVLTPTTHDMSSPLSSVAGHAVAKDVTLAGKSVGWLGKFVSKIESTIDDTLDD</sequence>
<evidence type="ECO:0000313" key="2">
    <source>
        <dbReference type="EMBL" id="KAJ7103571.1"/>
    </source>
</evidence>